<feature type="signal peptide" evidence="1">
    <location>
        <begin position="1"/>
        <end position="19"/>
    </location>
</feature>
<feature type="chain" id="PRO_5004718745" description="WAP domain-containing protein" evidence="1">
    <location>
        <begin position="20"/>
        <end position="156"/>
    </location>
</feature>
<evidence type="ECO:0000313" key="3">
    <source>
        <dbReference type="Proteomes" id="UP000030746"/>
    </source>
</evidence>
<gene>
    <name evidence="2" type="ORF">LOTGIDRAFT_160197</name>
</gene>
<dbReference type="CTD" id="20238331"/>
<name>V4ALL1_LOTGI</name>
<dbReference type="EMBL" id="KB201611">
    <property type="protein sequence ID" value="ESO95650.1"/>
    <property type="molecule type" value="Genomic_DNA"/>
</dbReference>
<dbReference type="KEGG" id="lgi:LOTGIDRAFT_160197"/>
<keyword evidence="1" id="KW-0732">Signal</keyword>
<dbReference type="HOGENOM" id="CLU_1688723_0_0_1"/>
<dbReference type="GeneID" id="20238331"/>
<dbReference type="OrthoDB" id="6137666at2759"/>
<accession>V4ALL1</accession>
<dbReference type="Proteomes" id="UP000030746">
    <property type="component" value="Unassembled WGS sequence"/>
</dbReference>
<keyword evidence="3" id="KW-1185">Reference proteome</keyword>
<sequence>MMKPLIITVFISCLIQVSTQTSYSYTEGPQPTPPELPPYRINPYDEVTDPNKLPCANSKECPAGYSCRDSNGNIKYNQEGPWGYIKPNGPPGNCGSAAKPGEVCVNNNDCPKGYDCYKEVTGVCCSPSYCVTTEYAQYRSAYWSNCSPPHCYFPAK</sequence>
<evidence type="ECO:0000313" key="2">
    <source>
        <dbReference type="EMBL" id="ESO95650.1"/>
    </source>
</evidence>
<evidence type="ECO:0008006" key="4">
    <source>
        <dbReference type="Google" id="ProtNLM"/>
    </source>
</evidence>
<reference evidence="2 3" key="1">
    <citation type="journal article" date="2013" name="Nature">
        <title>Insights into bilaterian evolution from three spiralian genomes.</title>
        <authorList>
            <person name="Simakov O."/>
            <person name="Marletaz F."/>
            <person name="Cho S.J."/>
            <person name="Edsinger-Gonzales E."/>
            <person name="Havlak P."/>
            <person name="Hellsten U."/>
            <person name="Kuo D.H."/>
            <person name="Larsson T."/>
            <person name="Lv J."/>
            <person name="Arendt D."/>
            <person name="Savage R."/>
            <person name="Osoegawa K."/>
            <person name="de Jong P."/>
            <person name="Grimwood J."/>
            <person name="Chapman J.A."/>
            <person name="Shapiro H."/>
            <person name="Aerts A."/>
            <person name="Otillar R.P."/>
            <person name="Terry A.Y."/>
            <person name="Boore J.L."/>
            <person name="Grigoriev I.V."/>
            <person name="Lindberg D.R."/>
            <person name="Seaver E.C."/>
            <person name="Weisblat D.A."/>
            <person name="Putnam N.H."/>
            <person name="Rokhsar D.S."/>
        </authorList>
    </citation>
    <scope>NUCLEOTIDE SEQUENCE [LARGE SCALE GENOMIC DNA]</scope>
</reference>
<dbReference type="AlphaFoldDB" id="V4ALL1"/>
<organism evidence="2 3">
    <name type="scientific">Lottia gigantea</name>
    <name type="common">Giant owl limpet</name>
    <dbReference type="NCBI Taxonomy" id="225164"/>
    <lineage>
        <taxon>Eukaryota</taxon>
        <taxon>Metazoa</taxon>
        <taxon>Spiralia</taxon>
        <taxon>Lophotrochozoa</taxon>
        <taxon>Mollusca</taxon>
        <taxon>Gastropoda</taxon>
        <taxon>Patellogastropoda</taxon>
        <taxon>Lottioidea</taxon>
        <taxon>Lottiidae</taxon>
        <taxon>Lottia</taxon>
    </lineage>
</organism>
<dbReference type="OMA" id="YENEECD"/>
<dbReference type="RefSeq" id="XP_009053504.1">
    <property type="nucleotide sequence ID" value="XM_009055256.1"/>
</dbReference>
<evidence type="ECO:0000256" key="1">
    <source>
        <dbReference type="SAM" id="SignalP"/>
    </source>
</evidence>
<proteinExistence type="predicted"/>
<protein>
    <recommendedName>
        <fullName evidence="4">WAP domain-containing protein</fullName>
    </recommendedName>
</protein>